<gene>
    <name evidence="1" type="ORF">Pc12g13840</name>
    <name evidence="1" type="ORF">PCH_Pc12g13840</name>
</gene>
<proteinExistence type="predicted"/>
<dbReference type="AlphaFoldDB" id="B6H0A3"/>
<dbReference type="VEuPathDB" id="FungiDB:PCH_Pc12g13840"/>
<reference evidence="1 2" key="1">
    <citation type="journal article" date="2008" name="Nat. Biotechnol.">
        <title>Genome sequencing and analysis of the filamentous fungus Penicillium chrysogenum.</title>
        <authorList>
            <person name="van den Berg M.A."/>
            <person name="Albang R."/>
            <person name="Albermann K."/>
            <person name="Badger J.H."/>
            <person name="Daran J.-M."/>
            <person name="Driessen A.J.M."/>
            <person name="Garcia-Estrada C."/>
            <person name="Fedorova N.D."/>
            <person name="Harris D.M."/>
            <person name="Heijne W.H.M."/>
            <person name="Joardar V.S."/>
            <person name="Kiel J.A.K.W."/>
            <person name="Kovalchuk A."/>
            <person name="Martin J.F."/>
            <person name="Nierman W.C."/>
            <person name="Nijland J.G."/>
            <person name="Pronk J.T."/>
            <person name="Roubos J.A."/>
            <person name="van der Klei I.J."/>
            <person name="van Peij N.N.M.E."/>
            <person name="Veenhuis M."/>
            <person name="von Doehren H."/>
            <person name="Wagner C."/>
            <person name="Wortman J.R."/>
            <person name="Bovenberg R.A.L."/>
        </authorList>
    </citation>
    <scope>NUCLEOTIDE SEQUENCE [LARGE SCALE GENOMIC DNA]</scope>
    <source>
        <strain evidence="2">ATCC 28089 / DSM 1075 / NRRL 1951 / Wisconsin 54-1255</strain>
    </source>
</reference>
<organism evidence="1 2">
    <name type="scientific">Penicillium rubens (strain ATCC 28089 / DSM 1075 / NRRL 1951 / Wisconsin 54-1255)</name>
    <name type="common">Penicillium chrysogenum</name>
    <dbReference type="NCBI Taxonomy" id="500485"/>
    <lineage>
        <taxon>Eukaryota</taxon>
        <taxon>Fungi</taxon>
        <taxon>Dikarya</taxon>
        <taxon>Ascomycota</taxon>
        <taxon>Pezizomycotina</taxon>
        <taxon>Eurotiomycetes</taxon>
        <taxon>Eurotiomycetidae</taxon>
        <taxon>Eurotiales</taxon>
        <taxon>Aspergillaceae</taxon>
        <taxon>Penicillium</taxon>
        <taxon>Penicillium chrysogenum species complex</taxon>
    </lineage>
</organism>
<evidence type="ECO:0000313" key="1">
    <source>
        <dbReference type="EMBL" id="CAP81011.1"/>
    </source>
</evidence>
<sequence>MASMMIQKGYQGFGRIANRTKMGGFREEIGIDSEDDDEVKDSMQEMKPNERLTMRAILVHLKINCRPFKGVAMGRVANVAKMVYSTWIQPSMDTCISTEGLPEKKRDVSFNYRIFKFFALTSANLR</sequence>
<dbReference type="Proteomes" id="UP000000724">
    <property type="component" value="Contig Pc00c12"/>
</dbReference>
<dbReference type="HOGENOM" id="CLU_1982302_0_0_1"/>
<keyword evidence="2" id="KW-1185">Reference proteome</keyword>
<protein>
    <submittedName>
        <fullName evidence="1">Uncharacterized protein</fullName>
    </submittedName>
</protein>
<name>B6H0A3_PENRW</name>
<evidence type="ECO:0000313" key="2">
    <source>
        <dbReference type="Proteomes" id="UP000000724"/>
    </source>
</evidence>
<accession>B6H0A3</accession>
<dbReference type="EMBL" id="AM920427">
    <property type="protein sequence ID" value="CAP81011.1"/>
    <property type="molecule type" value="Genomic_DNA"/>
</dbReference>